<dbReference type="Proteomes" id="UP001606134">
    <property type="component" value="Unassembled WGS sequence"/>
</dbReference>
<dbReference type="EMBL" id="JBIGIC010000013">
    <property type="protein sequence ID" value="MFG6489487.1"/>
    <property type="molecule type" value="Genomic_DNA"/>
</dbReference>
<gene>
    <name evidence="1" type="ORF">ACG04R_22605</name>
</gene>
<dbReference type="InterPro" id="IPR024248">
    <property type="entry name" value="DUF2695"/>
</dbReference>
<comment type="caution">
    <text evidence="1">The sequence shown here is derived from an EMBL/GenBank/DDBJ whole genome shotgun (WGS) entry which is preliminary data.</text>
</comment>
<dbReference type="RefSeq" id="WP_394415885.1">
    <property type="nucleotide sequence ID" value="NZ_JBIGIC010000013.1"/>
</dbReference>
<sequence length="95" mass="10945">MNNTDQDRKKAWKLQQKQLARDAFPIADALLESLFDAVDACVEEAGCDHTLRFTTVWLSDQQQPEDKVIAWLREHGGFCDCEVLANAADHWERNR</sequence>
<organism evidence="1 2">
    <name type="scientific">Pelomonas candidula</name>
    <dbReference type="NCBI Taxonomy" id="3299025"/>
    <lineage>
        <taxon>Bacteria</taxon>
        <taxon>Pseudomonadati</taxon>
        <taxon>Pseudomonadota</taxon>
        <taxon>Betaproteobacteria</taxon>
        <taxon>Burkholderiales</taxon>
        <taxon>Sphaerotilaceae</taxon>
        <taxon>Roseateles</taxon>
    </lineage>
</organism>
<keyword evidence="2" id="KW-1185">Reference proteome</keyword>
<dbReference type="Pfam" id="PF10905">
    <property type="entry name" value="DUF2695"/>
    <property type="match status" value="1"/>
</dbReference>
<name>A0ABW7HJ26_9BURK</name>
<evidence type="ECO:0000313" key="1">
    <source>
        <dbReference type="EMBL" id="MFG6489487.1"/>
    </source>
</evidence>
<reference evidence="1 2" key="1">
    <citation type="submission" date="2024-08" db="EMBL/GenBank/DDBJ databases">
        <authorList>
            <person name="Lu H."/>
        </authorList>
    </citation>
    <scope>NUCLEOTIDE SEQUENCE [LARGE SCALE GENOMIC DNA]</scope>
    <source>
        <strain evidence="1 2">BYS78W</strain>
    </source>
</reference>
<evidence type="ECO:0000313" key="2">
    <source>
        <dbReference type="Proteomes" id="UP001606134"/>
    </source>
</evidence>
<proteinExistence type="predicted"/>
<protein>
    <submittedName>
        <fullName evidence="1">DUF2695 domain-containing protein</fullName>
    </submittedName>
</protein>
<accession>A0ABW7HJ26</accession>